<keyword evidence="1" id="KW-0732">Signal</keyword>
<dbReference type="AlphaFoldDB" id="A0ABC8YKY5"/>
<gene>
    <name evidence="2" type="ORF">URODEC1_LOCUS34663</name>
</gene>
<dbReference type="Proteomes" id="UP001497457">
    <property type="component" value="Chromosome 16b"/>
</dbReference>
<dbReference type="EMBL" id="OZ075126">
    <property type="protein sequence ID" value="CAL4944215.1"/>
    <property type="molecule type" value="Genomic_DNA"/>
</dbReference>
<organism evidence="2 3">
    <name type="scientific">Urochloa decumbens</name>
    <dbReference type="NCBI Taxonomy" id="240449"/>
    <lineage>
        <taxon>Eukaryota</taxon>
        <taxon>Viridiplantae</taxon>
        <taxon>Streptophyta</taxon>
        <taxon>Embryophyta</taxon>
        <taxon>Tracheophyta</taxon>
        <taxon>Spermatophyta</taxon>
        <taxon>Magnoliopsida</taxon>
        <taxon>Liliopsida</taxon>
        <taxon>Poales</taxon>
        <taxon>Poaceae</taxon>
        <taxon>PACMAD clade</taxon>
        <taxon>Panicoideae</taxon>
        <taxon>Panicodae</taxon>
        <taxon>Paniceae</taxon>
        <taxon>Melinidinae</taxon>
        <taxon>Urochloa</taxon>
    </lineage>
</organism>
<accession>A0ABC8YKY5</accession>
<evidence type="ECO:0000313" key="3">
    <source>
        <dbReference type="Proteomes" id="UP001497457"/>
    </source>
</evidence>
<reference evidence="3" key="1">
    <citation type="submission" date="2024-06" db="EMBL/GenBank/DDBJ databases">
        <authorList>
            <person name="Ryan C."/>
        </authorList>
    </citation>
    <scope>NUCLEOTIDE SEQUENCE [LARGE SCALE GENOMIC DNA]</scope>
</reference>
<evidence type="ECO:0000256" key="1">
    <source>
        <dbReference type="SAM" id="SignalP"/>
    </source>
</evidence>
<feature type="signal peptide" evidence="1">
    <location>
        <begin position="1"/>
        <end position="37"/>
    </location>
</feature>
<feature type="chain" id="PRO_5044798933" evidence="1">
    <location>
        <begin position="38"/>
        <end position="88"/>
    </location>
</feature>
<proteinExistence type="predicted"/>
<evidence type="ECO:0000313" key="2">
    <source>
        <dbReference type="EMBL" id="CAL4944215.1"/>
    </source>
</evidence>
<protein>
    <submittedName>
        <fullName evidence="2">Uncharacterized protein</fullName>
    </submittedName>
</protein>
<reference evidence="2 3" key="2">
    <citation type="submission" date="2024-10" db="EMBL/GenBank/DDBJ databases">
        <authorList>
            <person name="Ryan C."/>
        </authorList>
    </citation>
    <scope>NUCLEOTIDE SEQUENCE [LARGE SCALE GENOMIC DNA]</scope>
</reference>
<sequence length="88" mass="9009">MASINFSHAASVLLFGRRLFQLLGLLILGTTTEPVEASVCSTIACAQGTYMTCANTPGQYFSGCSCQCAPTGCSGCAVYLADGSTLQG</sequence>
<keyword evidence="3" id="KW-1185">Reference proteome</keyword>
<name>A0ABC8YKY5_9POAL</name>